<keyword evidence="3" id="KW-1003">Cell membrane</keyword>
<comment type="similarity">
    <text evidence="2">Belongs to the CPA3 antiporters (TC 2.A.63) subunit D family.</text>
</comment>
<evidence type="ECO:0000256" key="7">
    <source>
        <dbReference type="RuleBase" id="RU000320"/>
    </source>
</evidence>
<feature type="transmembrane region" description="Helical" evidence="8">
    <location>
        <begin position="351"/>
        <end position="369"/>
    </location>
</feature>
<reference evidence="10 11" key="1">
    <citation type="submission" date="2021-04" db="EMBL/GenBank/DDBJ databases">
        <title>Genomics, taxonomy and metabolism of representatives of sulfur bacteria of the genus Thiothrix: Thiothrix fructosivorans QT, Thiothrix unzii A1T and three new species, Thiothrix subterranea sp. nov., Thiothrix litoralis sp. nov. and 'Candidatus Thiothrix anitrata' sp. nov.</title>
        <authorList>
            <person name="Ravin N.V."/>
            <person name="Smolyakov D."/>
            <person name="Rudenko T.S."/>
            <person name="Mardanov A.V."/>
            <person name="Beletsky A.V."/>
            <person name="Markov N.D."/>
            <person name="Fomenkov A.I."/>
            <person name="Roberts R.J."/>
            <person name="Karnachuk O.V."/>
            <person name="Novikov A."/>
            <person name="Grabovich M.Y."/>
        </authorList>
    </citation>
    <scope>NUCLEOTIDE SEQUENCE [LARGE SCALE GENOMIC DNA]</scope>
    <source>
        <strain evidence="10 11">A52</strain>
    </source>
</reference>
<feature type="transmembrane region" description="Helical" evidence="8">
    <location>
        <begin position="213"/>
        <end position="239"/>
    </location>
</feature>
<feature type="transmembrane region" description="Helical" evidence="8">
    <location>
        <begin position="116"/>
        <end position="135"/>
    </location>
</feature>
<feature type="transmembrane region" description="Helical" evidence="8">
    <location>
        <begin position="381"/>
        <end position="404"/>
    </location>
</feature>
<feature type="domain" description="NADH:quinone oxidoreductase/Mrp antiporter transmembrane" evidence="9">
    <location>
        <begin position="137"/>
        <end position="430"/>
    </location>
</feature>
<feature type="transmembrane region" description="Helical" evidence="8">
    <location>
        <begin position="83"/>
        <end position="104"/>
    </location>
</feature>
<dbReference type="InterPro" id="IPR050586">
    <property type="entry name" value="CPA3_Na-H_Antiporter_D"/>
</dbReference>
<evidence type="ECO:0000256" key="6">
    <source>
        <dbReference type="ARBA" id="ARBA00023136"/>
    </source>
</evidence>
<dbReference type="InterPro" id="IPR003918">
    <property type="entry name" value="NADH_UbQ_OxRdtase"/>
</dbReference>
<evidence type="ECO:0000256" key="2">
    <source>
        <dbReference type="ARBA" id="ARBA00005346"/>
    </source>
</evidence>
<feature type="transmembrane region" description="Helical" evidence="8">
    <location>
        <begin position="12"/>
        <end position="30"/>
    </location>
</feature>
<feature type="transmembrane region" description="Helical" evidence="8">
    <location>
        <begin position="457"/>
        <end position="477"/>
    </location>
</feature>
<dbReference type="PANTHER" id="PTHR42703:SF1">
    <property type="entry name" value="NA(+)_H(+) ANTIPORTER SUBUNIT D1"/>
    <property type="match status" value="1"/>
</dbReference>
<dbReference type="Proteomes" id="UP000672027">
    <property type="component" value="Chromosome"/>
</dbReference>
<dbReference type="EMBL" id="CP072800">
    <property type="protein sequence ID" value="QTR50412.1"/>
    <property type="molecule type" value="Genomic_DNA"/>
</dbReference>
<keyword evidence="5 8" id="KW-1133">Transmembrane helix</keyword>
<keyword evidence="4 7" id="KW-0812">Transmembrane</keyword>
<dbReference type="Pfam" id="PF00361">
    <property type="entry name" value="Proton_antipo_M"/>
    <property type="match status" value="1"/>
</dbReference>
<dbReference type="RefSeq" id="WP_210227919.1">
    <property type="nucleotide sequence ID" value="NZ_CP072800.1"/>
</dbReference>
<evidence type="ECO:0000259" key="9">
    <source>
        <dbReference type="Pfam" id="PF00361"/>
    </source>
</evidence>
<dbReference type="PANTHER" id="PTHR42703">
    <property type="entry name" value="NADH DEHYDROGENASE"/>
    <property type="match status" value="1"/>
</dbReference>
<feature type="transmembrane region" description="Helical" evidence="8">
    <location>
        <begin position="312"/>
        <end position="331"/>
    </location>
</feature>
<feature type="transmembrane region" description="Helical" evidence="8">
    <location>
        <begin position="260"/>
        <end position="279"/>
    </location>
</feature>
<accession>A0ABX7X4U1</accession>
<evidence type="ECO:0000256" key="3">
    <source>
        <dbReference type="ARBA" id="ARBA00022475"/>
    </source>
</evidence>
<feature type="transmembrane region" description="Helical" evidence="8">
    <location>
        <begin position="171"/>
        <end position="193"/>
    </location>
</feature>
<dbReference type="PRINTS" id="PR01437">
    <property type="entry name" value="NUOXDRDTASE4"/>
</dbReference>
<proteinExistence type="inferred from homology"/>
<protein>
    <submittedName>
        <fullName evidence="10">Monovalent cation/H+ antiporter subunit D family protein</fullName>
    </submittedName>
</protein>
<evidence type="ECO:0000313" key="11">
    <source>
        <dbReference type="Proteomes" id="UP000672027"/>
    </source>
</evidence>
<evidence type="ECO:0000256" key="4">
    <source>
        <dbReference type="ARBA" id="ARBA00022692"/>
    </source>
</evidence>
<evidence type="ECO:0000256" key="8">
    <source>
        <dbReference type="SAM" id="Phobius"/>
    </source>
</evidence>
<feature type="transmembrane region" description="Helical" evidence="8">
    <location>
        <begin position="416"/>
        <end position="436"/>
    </location>
</feature>
<keyword evidence="11" id="KW-1185">Reference proteome</keyword>
<evidence type="ECO:0000313" key="10">
    <source>
        <dbReference type="EMBL" id="QTR50412.1"/>
    </source>
</evidence>
<feature type="transmembrane region" description="Helical" evidence="8">
    <location>
        <begin position="35"/>
        <end position="55"/>
    </location>
</feature>
<gene>
    <name evidence="10" type="ORF">J8380_02170</name>
</gene>
<dbReference type="InterPro" id="IPR001750">
    <property type="entry name" value="ND/Mrp_TM"/>
</dbReference>
<name>A0ABX7X4U1_9GAMM</name>
<sequence length="498" mass="53829">MMETFAFYPHLPVLQVVVPMLAAPLCYLLIKPRLAWVFATLVSWLTFAIAVLLLLQVSDGTLLQYNIGNWEPPWGIAYNVDRLNAFVLLIVSGIAAVVFPYAWHSVQKEIPAKQQTLFFTALLLCLAGLLGMTITGDAFNVFVLLEISSLSTYTLISLGKDRRALAAAFQYLIMGTIGGTFILIGIGLLYMLTGTLNMADLAARLAEVQSSRTMQAGLAFIVVGIGLKMAMFPLHLWLPNAYAYAPSVVSAFIAATATKVAVYVLLRFLLTIFGVAFVFEAMQVQYLFLPLAVTAMLFASVVAIFQQDVKRMLAYSSVAQLGYILLGIALVNVTGLTATLLHLFNHALMKGALFMALGAICLRVGVATLDSMAGLGKQMPWTMAAFVAGGLSLIGVPLTVGFISKWYLILATLERGWWPLTVAILVASLLAVIYIWRVVEAAYFKERPADAKPVKEAPLGMLIPTWLLVIANVYFGVQTDVTVGIAQAAATSLLGGAP</sequence>
<organism evidence="10 11">
    <name type="scientific">Candidatus Thiothrix anitrata</name>
    <dbReference type="NCBI Taxonomy" id="2823902"/>
    <lineage>
        <taxon>Bacteria</taxon>
        <taxon>Pseudomonadati</taxon>
        <taxon>Pseudomonadota</taxon>
        <taxon>Gammaproteobacteria</taxon>
        <taxon>Thiotrichales</taxon>
        <taxon>Thiotrichaceae</taxon>
        <taxon>Thiothrix</taxon>
    </lineage>
</organism>
<evidence type="ECO:0000256" key="1">
    <source>
        <dbReference type="ARBA" id="ARBA00004651"/>
    </source>
</evidence>
<comment type="subcellular location">
    <subcellularLocation>
        <location evidence="1">Cell membrane</location>
        <topology evidence="1">Multi-pass membrane protein</topology>
    </subcellularLocation>
    <subcellularLocation>
        <location evidence="7">Membrane</location>
        <topology evidence="7">Multi-pass membrane protein</topology>
    </subcellularLocation>
</comment>
<evidence type="ECO:0000256" key="5">
    <source>
        <dbReference type="ARBA" id="ARBA00022989"/>
    </source>
</evidence>
<keyword evidence="6 8" id="KW-0472">Membrane</keyword>
<feature type="transmembrane region" description="Helical" evidence="8">
    <location>
        <begin position="285"/>
        <end position="305"/>
    </location>
</feature>